<feature type="compositionally biased region" description="Polar residues" evidence="4">
    <location>
        <begin position="504"/>
        <end position="519"/>
    </location>
</feature>
<dbReference type="InterPro" id="IPR036508">
    <property type="entry name" value="Chitin-bd_dom_sf"/>
</dbReference>
<dbReference type="InterPro" id="IPR002557">
    <property type="entry name" value="Chitin-bd_dom"/>
</dbReference>
<feature type="region of interest" description="Disordered" evidence="4">
    <location>
        <begin position="456"/>
        <end position="525"/>
    </location>
</feature>
<evidence type="ECO:0000259" key="6">
    <source>
        <dbReference type="PROSITE" id="PS50940"/>
    </source>
</evidence>
<dbReference type="PANTHER" id="PTHR11177:SF317">
    <property type="entry name" value="CHITINASE 12-RELATED"/>
    <property type="match status" value="1"/>
</dbReference>
<comment type="subcellular location">
    <subcellularLocation>
        <location evidence="1">Secreted</location>
    </subcellularLocation>
</comment>
<dbReference type="SUPFAM" id="SSF51445">
    <property type="entry name" value="(Trans)glycosidases"/>
    <property type="match status" value="1"/>
</dbReference>
<dbReference type="InterPro" id="IPR017853">
    <property type="entry name" value="GH"/>
</dbReference>
<feature type="compositionally biased region" description="Low complexity" evidence="4">
    <location>
        <begin position="37"/>
        <end position="51"/>
    </location>
</feature>
<feature type="domain" description="GH18" evidence="7">
    <location>
        <begin position="141"/>
        <end position="453"/>
    </location>
</feature>
<dbReference type="Pfam" id="PF00704">
    <property type="entry name" value="Glyco_hydro_18"/>
    <property type="match status" value="1"/>
</dbReference>
<dbReference type="Gene3D" id="2.170.140.10">
    <property type="entry name" value="Chitin binding domain"/>
    <property type="match status" value="1"/>
</dbReference>
<keyword evidence="2" id="KW-0964">Secreted</keyword>
<dbReference type="Pfam" id="PF24517">
    <property type="entry name" value="CBM96"/>
    <property type="match status" value="2"/>
</dbReference>
<feature type="compositionally biased region" description="Polar residues" evidence="4">
    <location>
        <begin position="478"/>
        <end position="496"/>
    </location>
</feature>
<dbReference type="PROSITE" id="PS51910">
    <property type="entry name" value="GH18_2"/>
    <property type="match status" value="1"/>
</dbReference>
<feature type="compositionally biased region" description="Polar residues" evidence="4">
    <location>
        <begin position="896"/>
        <end position="912"/>
    </location>
</feature>
<evidence type="ECO:0000256" key="5">
    <source>
        <dbReference type="SAM" id="SignalP"/>
    </source>
</evidence>
<sequence>MRKSVLLSCTVCCCLGDVVAAKSHYLRHGNGRRRRQGQAVTTAPTEAPTAPIDVDSTLSRDNDCPPSFSGYYPMPGCRKYYRCRQGSRSSSMEHECVDGLLFDESSGICNWADHVTCSIIESADSQPIATNSIQDVPPDDKEVIGYWLDSQSSSVSVTPDQLDYTKLTRINCAAFTTDVSGKVYMTNPNSEADLLTLVGPRIWYVHDDVSSKEYCLASPFSESLSCTQHDSKGLIHLAHASGVEVYASITLGAEVPLLGLNMTLLAENAINLMTGFEFDGLDIIAAMSTDDDVAALQTLLSYLQSKLLGLMDDSRSYGLSLVVPCQSDSISYSQDIINLVNSVGELNLLTFDSSMFAEGEVAAQQISVSSNETSDNVNYSVDACVNVWEARGISRHNINVGLAQEDEESIFEEVEYGFTNGLNGFFIWDLAGDVLGDHSTPLLDVINSFHIASTGADLNGSRSDEGTTNKSDDDQLDIASTGTDLNGSSSDEGTTNKSDDDQSDIASTGTDLNGSNSDKGTTDKVDDENSEFIIVNGTTITGRFGSPRYYAVFGAMSCADDEISRPVWVSDDHLYKSKEQCCTDTFHWIDLETCLGHGFIETNFITEPPTLSPTLSPTSNPSMMPSILPSHAPSSPPSMTPSVSPSHESTLSPVLHSKTAPSHEIQSFMSPSGNAVQVAPTRGGVIETFFISIPADEDVTLSEEEPETAPFHSSLNVDGGFGKSSHAFIKFDLSFMELGTSFTSVKLRLFVVDGSGFCGTFTVMDSTSWSETSITYANAPVDSYSLVIGQAWDVKSGEWFEMDVTGAAHWAWEESQSQSLSIHITSDVANRCIFSSSNGSPSHAPYLLVELEDRAESTQLVAASRPTGDESSLQSTDEVASRPTGEADDASLISHPMSSPTNDATPSPANETNEAHLYDDKEMILRATSDATIIKEESDLNFGQDLSLVVDNDGIITSDILIRFDIASVNKKAKKAVLALYTEEECESAGVFTTTSCIDSECNEPDWNEDQVSWSIAPSYKTEEYGSGTMIGSFGGVDGAKWTGFDVTSAFQNNFAMKQSTMTFRVSSDGGHQCKYVSIQGGKAAKLMLQF</sequence>
<dbReference type="SMART" id="SM00494">
    <property type="entry name" value="ChtBD2"/>
    <property type="match status" value="1"/>
</dbReference>
<accession>A0ABD3NPT7</accession>
<proteinExistence type="predicted"/>
<feature type="region of interest" description="Disordered" evidence="4">
    <location>
        <begin position="860"/>
        <end position="918"/>
    </location>
</feature>
<dbReference type="Gene3D" id="3.20.20.80">
    <property type="entry name" value="Glycosidases"/>
    <property type="match status" value="1"/>
</dbReference>
<evidence type="ECO:0000256" key="1">
    <source>
        <dbReference type="ARBA" id="ARBA00004613"/>
    </source>
</evidence>
<keyword evidence="9" id="KW-1185">Reference proteome</keyword>
<feature type="compositionally biased region" description="Low complexity" evidence="4">
    <location>
        <begin position="611"/>
        <end position="633"/>
    </location>
</feature>
<reference evidence="8 9" key="1">
    <citation type="submission" date="2024-10" db="EMBL/GenBank/DDBJ databases">
        <title>Updated reference genomes for cyclostephanoid diatoms.</title>
        <authorList>
            <person name="Roberts W.R."/>
            <person name="Alverson A.J."/>
        </authorList>
    </citation>
    <scope>NUCLEOTIDE SEQUENCE [LARGE SCALE GENOMIC DNA]</scope>
    <source>
        <strain evidence="8 9">AJA276-08</strain>
    </source>
</reference>
<feature type="signal peptide" evidence="5">
    <location>
        <begin position="1"/>
        <end position="21"/>
    </location>
</feature>
<protein>
    <recommendedName>
        <fullName evidence="10">Chitinase</fullName>
    </recommendedName>
</protein>
<evidence type="ECO:0000256" key="3">
    <source>
        <dbReference type="ARBA" id="ARBA00022729"/>
    </source>
</evidence>
<feature type="compositionally biased region" description="Basic and acidic residues" evidence="4">
    <location>
        <begin position="462"/>
        <end position="473"/>
    </location>
</feature>
<dbReference type="PROSITE" id="PS50940">
    <property type="entry name" value="CHIT_BIND_II"/>
    <property type="match status" value="1"/>
</dbReference>
<evidence type="ECO:0008006" key="10">
    <source>
        <dbReference type="Google" id="ProtNLM"/>
    </source>
</evidence>
<evidence type="ECO:0000256" key="4">
    <source>
        <dbReference type="SAM" id="MobiDB-lite"/>
    </source>
</evidence>
<evidence type="ECO:0000313" key="8">
    <source>
        <dbReference type="EMBL" id="KAL3778145.1"/>
    </source>
</evidence>
<dbReference type="Proteomes" id="UP001530315">
    <property type="component" value="Unassembled WGS sequence"/>
</dbReference>
<feature type="domain" description="Chitin-binding type-2" evidence="6">
    <location>
        <begin position="61"/>
        <end position="119"/>
    </location>
</feature>
<dbReference type="InterPro" id="IPR001223">
    <property type="entry name" value="Glyco_hydro18_cat"/>
</dbReference>
<feature type="compositionally biased region" description="Polar residues" evidence="4">
    <location>
        <begin position="869"/>
        <end position="878"/>
    </location>
</feature>
<dbReference type="AlphaFoldDB" id="A0ABD3NPT7"/>
<feature type="chain" id="PRO_5044790483" description="Chitinase" evidence="5">
    <location>
        <begin position="22"/>
        <end position="1091"/>
    </location>
</feature>
<dbReference type="PANTHER" id="PTHR11177">
    <property type="entry name" value="CHITINASE"/>
    <property type="match status" value="1"/>
</dbReference>
<dbReference type="Pfam" id="PF01607">
    <property type="entry name" value="CBM_14"/>
    <property type="match status" value="1"/>
</dbReference>
<gene>
    <name evidence="8" type="ORF">ACHAW5_002219</name>
</gene>
<comment type="caution">
    <text evidence="8">The sequence shown here is derived from an EMBL/GenBank/DDBJ whole genome shotgun (WGS) entry which is preliminary data.</text>
</comment>
<evidence type="ECO:0000256" key="2">
    <source>
        <dbReference type="ARBA" id="ARBA00022525"/>
    </source>
</evidence>
<feature type="region of interest" description="Disordered" evidence="4">
    <location>
        <begin position="611"/>
        <end position="655"/>
    </location>
</feature>
<name>A0ABD3NPT7_9STRA</name>
<dbReference type="InterPro" id="IPR055372">
    <property type="entry name" value="CBM96"/>
</dbReference>
<dbReference type="NCBIfam" id="NF033679">
    <property type="entry name" value="DNRLRE_dom"/>
    <property type="match status" value="2"/>
</dbReference>
<dbReference type="SUPFAM" id="SSF57625">
    <property type="entry name" value="Invertebrate chitin-binding proteins"/>
    <property type="match status" value="1"/>
</dbReference>
<dbReference type="GO" id="GO:0005576">
    <property type="term" value="C:extracellular region"/>
    <property type="evidence" value="ECO:0007669"/>
    <property type="project" value="UniProtKB-SubCell"/>
</dbReference>
<feature type="region of interest" description="Disordered" evidence="4">
    <location>
        <begin position="30"/>
        <end position="56"/>
    </location>
</feature>
<evidence type="ECO:0000259" key="7">
    <source>
        <dbReference type="PROSITE" id="PS51910"/>
    </source>
</evidence>
<keyword evidence="3 5" id="KW-0732">Signal</keyword>
<dbReference type="InterPro" id="IPR050314">
    <property type="entry name" value="Glycosyl_Hydrlase_18"/>
</dbReference>
<dbReference type="EMBL" id="JALLAZ020001237">
    <property type="protein sequence ID" value="KAL3778145.1"/>
    <property type="molecule type" value="Genomic_DNA"/>
</dbReference>
<organism evidence="8 9">
    <name type="scientific">Stephanodiscus triporus</name>
    <dbReference type="NCBI Taxonomy" id="2934178"/>
    <lineage>
        <taxon>Eukaryota</taxon>
        <taxon>Sar</taxon>
        <taxon>Stramenopiles</taxon>
        <taxon>Ochrophyta</taxon>
        <taxon>Bacillariophyta</taxon>
        <taxon>Coscinodiscophyceae</taxon>
        <taxon>Thalassiosirophycidae</taxon>
        <taxon>Stephanodiscales</taxon>
        <taxon>Stephanodiscaceae</taxon>
        <taxon>Stephanodiscus</taxon>
    </lineage>
</organism>
<evidence type="ECO:0000313" key="9">
    <source>
        <dbReference type="Proteomes" id="UP001530315"/>
    </source>
</evidence>